<evidence type="ECO:0000313" key="2">
    <source>
        <dbReference type="EMBL" id="VDK36707.1"/>
    </source>
</evidence>
<gene>
    <name evidence="2" type="ORF">GPUH_LOCUS2846</name>
</gene>
<reference evidence="2 3" key="2">
    <citation type="submission" date="2018-11" db="EMBL/GenBank/DDBJ databases">
        <authorList>
            <consortium name="Pathogen Informatics"/>
        </authorList>
    </citation>
    <scope>NUCLEOTIDE SEQUENCE [LARGE SCALE GENOMIC DNA]</scope>
</reference>
<evidence type="ECO:0000313" key="4">
    <source>
        <dbReference type="WBParaSite" id="GPUH_0000285101-mRNA-1"/>
    </source>
</evidence>
<dbReference type="AlphaFoldDB" id="A0A183D2A5"/>
<dbReference type="PANTHER" id="PTHR14735:SF1">
    <property type="entry name" value="COILED-COIL DOMAIN-CONTAINING PROTEIN 134"/>
    <property type="match status" value="1"/>
</dbReference>
<organism evidence="4">
    <name type="scientific">Gongylonema pulchrum</name>
    <dbReference type="NCBI Taxonomy" id="637853"/>
    <lineage>
        <taxon>Eukaryota</taxon>
        <taxon>Metazoa</taxon>
        <taxon>Ecdysozoa</taxon>
        <taxon>Nematoda</taxon>
        <taxon>Chromadorea</taxon>
        <taxon>Rhabditida</taxon>
        <taxon>Spirurina</taxon>
        <taxon>Spiruromorpha</taxon>
        <taxon>Spiruroidea</taxon>
        <taxon>Gongylonematidae</taxon>
        <taxon>Gongylonema</taxon>
    </lineage>
</organism>
<dbReference type="Pfam" id="PF15002">
    <property type="entry name" value="ERK-JNK_inhib"/>
    <property type="match status" value="1"/>
</dbReference>
<sequence length="153" mass="18146">MNNAKKVIEKAQFNPNDTFPNEKNSDLRDAIGNVVENTVFYCNLALHFPSVVVQRYKKDLEWQFLFNWAYNFATVARLHDDAAEKLLDLAGQQLEIIPRREDFRNPYDKKVIKEELEREAVRKLDEAMKKKHEEKKLELKKKKNRPTLSRIDL</sequence>
<dbReference type="PANTHER" id="PTHR14735">
    <property type="entry name" value="COILED-COIL DOMAIN-CONTAINING PROTEIN 134"/>
    <property type="match status" value="1"/>
</dbReference>
<dbReference type="OrthoDB" id="5854099at2759"/>
<protein>
    <submittedName>
        <fullName evidence="4">DUF1738 domain-containing protein</fullName>
    </submittedName>
</protein>
<evidence type="ECO:0000256" key="1">
    <source>
        <dbReference type="SAM" id="MobiDB-lite"/>
    </source>
</evidence>
<dbReference type="InterPro" id="IPR026321">
    <property type="entry name" value="CC134"/>
</dbReference>
<feature type="compositionally biased region" description="Basic residues" evidence="1">
    <location>
        <begin position="133"/>
        <end position="145"/>
    </location>
</feature>
<feature type="region of interest" description="Disordered" evidence="1">
    <location>
        <begin position="133"/>
        <end position="153"/>
    </location>
</feature>
<proteinExistence type="predicted"/>
<accession>A0A183D2A5</accession>
<dbReference type="Proteomes" id="UP000271098">
    <property type="component" value="Unassembled WGS sequence"/>
</dbReference>
<dbReference type="EMBL" id="UYRT01004537">
    <property type="protein sequence ID" value="VDK36707.1"/>
    <property type="molecule type" value="Genomic_DNA"/>
</dbReference>
<keyword evidence="3" id="KW-1185">Reference proteome</keyword>
<dbReference type="WBParaSite" id="GPUH_0000285101-mRNA-1">
    <property type="protein sequence ID" value="GPUH_0000285101-mRNA-1"/>
    <property type="gene ID" value="GPUH_0000285101"/>
</dbReference>
<reference evidence="4" key="1">
    <citation type="submission" date="2016-06" db="UniProtKB">
        <authorList>
            <consortium name="WormBaseParasite"/>
        </authorList>
    </citation>
    <scope>IDENTIFICATION</scope>
</reference>
<name>A0A183D2A5_9BILA</name>
<evidence type="ECO:0000313" key="3">
    <source>
        <dbReference type="Proteomes" id="UP000271098"/>
    </source>
</evidence>